<dbReference type="GO" id="GO:0004364">
    <property type="term" value="F:glutathione transferase activity"/>
    <property type="evidence" value="ECO:0007669"/>
    <property type="project" value="TreeGrafter"/>
</dbReference>
<dbReference type="AlphaFoldDB" id="A0A381PX86"/>
<dbReference type="PANTHER" id="PTHR42943:SF2">
    <property type="entry name" value="GLUTATHIONE S-TRANSFERASE KAPPA 1"/>
    <property type="match status" value="1"/>
</dbReference>
<feature type="domain" description="DSBA-like thioredoxin" evidence="1">
    <location>
        <begin position="10"/>
        <end position="206"/>
    </location>
</feature>
<dbReference type="PIRSF" id="PIRSF006386">
    <property type="entry name" value="HCCAis_GSTk"/>
    <property type="match status" value="1"/>
</dbReference>
<dbReference type="GO" id="GO:0005739">
    <property type="term" value="C:mitochondrion"/>
    <property type="evidence" value="ECO:0007669"/>
    <property type="project" value="TreeGrafter"/>
</dbReference>
<name>A0A381PX86_9ZZZZ</name>
<proteinExistence type="predicted"/>
<dbReference type="SUPFAM" id="SSF52833">
    <property type="entry name" value="Thioredoxin-like"/>
    <property type="match status" value="1"/>
</dbReference>
<protein>
    <recommendedName>
        <fullName evidence="1">DSBA-like thioredoxin domain-containing protein</fullName>
    </recommendedName>
</protein>
<dbReference type="InterPro" id="IPR036249">
    <property type="entry name" value="Thioredoxin-like_sf"/>
</dbReference>
<dbReference type="EMBL" id="UINC01001129">
    <property type="protein sequence ID" value="SUZ71691.1"/>
    <property type="molecule type" value="Genomic_DNA"/>
</dbReference>
<dbReference type="Pfam" id="PF01323">
    <property type="entry name" value="DSBA"/>
    <property type="match status" value="1"/>
</dbReference>
<dbReference type="InterPro" id="IPR001853">
    <property type="entry name" value="DSBA-like_thioredoxin_dom"/>
</dbReference>
<dbReference type="InterPro" id="IPR014440">
    <property type="entry name" value="HCCAis_GSTk"/>
</dbReference>
<dbReference type="PANTHER" id="PTHR42943">
    <property type="entry name" value="GLUTATHIONE S-TRANSFERASE KAPPA"/>
    <property type="match status" value="1"/>
</dbReference>
<dbReference type="Gene3D" id="3.40.30.10">
    <property type="entry name" value="Glutaredoxin"/>
    <property type="match status" value="1"/>
</dbReference>
<evidence type="ECO:0000313" key="2">
    <source>
        <dbReference type="EMBL" id="SUZ71691.1"/>
    </source>
</evidence>
<gene>
    <name evidence="2" type="ORF">METZ01_LOCUS24545</name>
</gene>
<dbReference type="GO" id="GO:0006749">
    <property type="term" value="P:glutathione metabolic process"/>
    <property type="evidence" value="ECO:0007669"/>
    <property type="project" value="TreeGrafter"/>
</dbReference>
<reference evidence="2" key="1">
    <citation type="submission" date="2018-05" db="EMBL/GenBank/DDBJ databases">
        <authorList>
            <person name="Lanie J.A."/>
            <person name="Ng W.-L."/>
            <person name="Kazmierczak K.M."/>
            <person name="Andrzejewski T.M."/>
            <person name="Davidsen T.M."/>
            <person name="Wayne K.J."/>
            <person name="Tettelin H."/>
            <person name="Glass J.I."/>
            <person name="Rusch D."/>
            <person name="Podicherti R."/>
            <person name="Tsui H.-C.T."/>
            <person name="Winkler M.E."/>
        </authorList>
    </citation>
    <scope>NUCLEOTIDE SEQUENCE</scope>
</reference>
<dbReference type="InterPro" id="IPR051924">
    <property type="entry name" value="GST_Kappa/NadH"/>
</dbReference>
<evidence type="ECO:0000259" key="1">
    <source>
        <dbReference type="Pfam" id="PF01323"/>
    </source>
</evidence>
<sequence length="229" mass="26268">MNPLISDHSLIVYLDFKSPYAYLAKDPTAQLERDYQIKIDWRPLTLDIPSFLGSARTDDKGNVVEDNRTPRQWNGVRYGYMDAKRYARLKDMILYGPQKIWDSSGASIGMLWAKDHGSAQLMAYMDRIFERFWRRELDIEDPTVLETVLGESGCAVSGFREYLAGDGRELHDQLQDALHPAGIFGVPTYVIEGERFFGREHLPMIRWILGGKHGSAPDIAYQHFPEIKP</sequence>
<dbReference type="GO" id="GO:0004602">
    <property type="term" value="F:glutathione peroxidase activity"/>
    <property type="evidence" value="ECO:0007669"/>
    <property type="project" value="TreeGrafter"/>
</dbReference>
<organism evidence="2">
    <name type="scientific">marine metagenome</name>
    <dbReference type="NCBI Taxonomy" id="408172"/>
    <lineage>
        <taxon>unclassified sequences</taxon>
        <taxon>metagenomes</taxon>
        <taxon>ecological metagenomes</taxon>
    </lineage>
</organism>
<accession>A0A381PX86</accession>
<dbReference type="GO" id="GO:0005777">
    <property type="term" value="C:peroxisome"/>
    <property type="evidence" value="ECO:0007669"/>
    <property type="project" value="TreeGrafter"/>
</dbReference>